<evidence type="ECO:0000259" key="2">
    <source>
        <dbReference type="Pfam" id="PF03732"/>
    </source>
</evidence>
<dbReference type="InterPro" id="IPR043502">
    <property type="entry name" value="DNA/RNA_pol_sf"/>
</dbReference>
<dbReference type="EMBL" id="JAMSHJ010000003">
    <property type="protein sequence ID" value="KAI5425579.1"/>
    <property type="molecule type" value="Genomic_DNA"/>
</dbReference>
<dbReference type="GO" id="GO:0004190">
    <property type="term" value="F:aspartic-type endopeptidase activity"/>
    <property type="evidence" value="ECO:0007669"/>
    <property type="project" value="InterPro"/>
</dbReference>
<protein>
    <recommendedName>
        <fullName evidence="2">Retrotransposon gag domain-containing protein</fullName>
    </recommendedName>
</protein>
<feature type="region of interest" description="Disordered" evidence="1">
    <location>
        <begin position="111"/>
        <end position="138"/>
    </location>
</feature>
<dbReference type="InterPro" id="IPR005162">
    <property type="entry name" value="Retrotrans_gag_dom"/>
</dbReference>
<dbReference type="CDD" id="cd00303">
    <property type="entry name" value="retropepsin_like"/>
    <property type="match status" value="1"/>
</dbReference>
<dbReference type="InterPro" id="IPR001969">
    <property type="entry name" value="Aspartic_peptidase_AS"/>
</dbReference>
<dbReference type="PROSITE" id="PS00141">
    <property type="entry name" value="ASP_PROTEASE"/>
    <property type="match status" value="1"/>
</dbReference>
<evidence type="ECO:0000313" key="3">
    <source>
        <dbReference type="EMBL" id="KAI5425579.1"/>
    </source>
</evidence>
<dbReference type="Proteomes" id="UP001058974">
    <property type="component" value="Chromosome 3"/>
</dbReference>
<dbReference type="PANTHER" id="PTHR32108:SF9">
    <property type="entry name" value="REVERSE TRANSCRIPTASE RNASE H-LIKE DOMAIN-CONTAINING PROTEIN"/>
    <property type="match status" value="1"/>
</dbReference>
<dbReference type="SUPFAM" id="SSF56672">
    <property type="entry name" value="DNA/RNA polymerases"/>
    <property type="match status" value="1"/>
</dbReference>
<dbReference type="Pfam" id="PF03732">
    <property type="entry name" value="Retrotrans_gag"/>
    <property type="match status" value="1"/>
</dbReference>
<proteinExistence type="predicted"/>
<evidence type="ECO:0000256" key="1">
    <source>
        <dbReference type="SAM" id="MobiDB-lite"/>
    </source>
</evidence>
<dbReference type="AlphaFoldDB" id="A0A9D4XR46"/>
<dbReference type="Gene3D" id="3.10.10.10">
    <property type="entry name" value="HIV Type 1 Reverse Transcriptase, subunit A, domain 1"/>
    <property type="match status" value="1"/>
</dbReference>
<feature type="domain" description="Retrotransposon gag" evidence="2">
    <location>
        <begin position="8"/>
        <end position="75"/>
    </location>
</feature>
<accession>A0A9D4XR46</accession>
<dbReference type="Gramene" id="Psat03G0140400-T1">
    <property type="protein sequence ID" value="KAI5425579.1"/>
    <property type="gene ID" value="KIW84_031404"/>
</dbReference>
<feature type="region of interest" description="Disordered" evidence="1">
    <location>
        <begin position="388"/>
        <end position="433"/>
    </location>
</feature>
<comment type="caution">
    <text evidence="3">The sequence shown here is derived from an EMBL/GenBank/DDBJ whole genome shotgun (WGS) entry which is preliminary data.</text>
</comment>
<name>A0A9D4XR46_PEA</name>
<evidence type="ECO:0000313" key="4">
    <source>
        <dbReference type="Proteomes" id="UP001058974"/>
    </source>
</evidence>
<organism evidence="3 4">
    <name type="scientific">Pisum sativum</name>
    <name type="common">Garden pea</name>
    <name type="synonym">Lathyrus oleraceus</name>
    <dbReference type="NCBI Taxonomy" id="3888"/>
    <lineage>
        <taxon>Eukaryota</taxon>
        <taxon>Viridiplantae</taxon>
        <taxon>Streptophyta</taxon>
        <taxon>Embryophyta</taxon>
        <taxon>Tracheophyta</taxon>
        <taxon>Spermatophyta</taxon>
        <taxon>Magnoliopsida</taxon>
        <taxon>eudicotyledons</taxon>
        <taxon>Gunneridae</taxon>
        <taxon>Pentapetalae</taxon>
        <taxon>rosids</taxon>
        <taxon>fabids</taxon>
        <taxon>Fabales</taxon>
        <taxon>Fabaceae</taxon>
        <taxon>Papilionoideae</taxon>
        <taxon>50 kb inversion clade</taxon>
        <taxon>NPAAA clade</taxon>
        <taxon>Hologalegina</taxon>
        <taxon>IRL clade</taxon>
        <taxon>Fabeae</taxon>
        <taxon>Lathyrus</taxon>
    </lineage>
</organism>
<keyword evidence="4" id="KW-1185">Reference proteome</keyword>
<dbReference type="GO" id="GO:0006508">
    <property type="term" value="P:proteolysis"/>
    <property type="evidence" value="ECO:0007669"/>
    <property type="project" value="InterPro"/>
</dbReference>
<gene>
    <name evidence="3" type="ORF">KIW84_031404</name>
</gene>
<sequence>MGLDSASVRTVNDLGEAFVKQYKYNVDMAPDRDQPRSMSQKDKETFKEYAQRLRELAAQITPPLEEKEMTKIFLKTMSSFYYERMITSAPSDFIEMVNMGMRLEEGVREGRLPKDEVSTSKKYGSSFNKRKDNETNAISSGRHWRLKARRNPPPRQHHHHQAELYPSLVLKNSIQPRNPPQIPEPLPWWYTPELHCAFHQGAPGHDIEKCYLLKYEVQKLMKSGMVSFVDRAPNVKANPLPIHGNSSVNMVDGCPGEYKVFDVRFIRGSLVQIHKDIYMVSDCEHDHDDCDICSVNPMGCVVVKRDIQRLMGEGMIQICQSRHVDDDVNVIVPVFQQPERLVIQYDSSSNKNVSNRSVSPLNGQEVPLPTTSSVVSITDVTKVTRNGRVSRPVVPESKEETSVGNKAEVPNVDPVGCSKDKSGESSNLEANDDDERVLEQAYVEKDVTVDQFDHIVANITSCNNLSFCDEELPEEGRNHNLALHISMNCKEDALSNVLVDTGSSLNVLPKSTLSKLSYQGAPMRYSGVIVKAFDGSRKTVIGEVDLPVKICPRAVTSTLHQKLKFVKNGKLVIVGGEKALLVSHLSSSSYVEAEDEVGTSFQALSFAAEKRVGAPMSSLKDAQKIVEESVDDSWGRVVEVSDNRGRIGLGFQKGSSTVRSEEMQLSFRSGGFIHGNEQHLAAVLEDSEEEDYTNFVTHGKTCNNWTAIDIPVIMHRSKLVPNPIEFLVFEAEEEGDVEVSDGLSRLLEQDEKIIQSFEEQIELVNLGFVDDVKEVKIGSRLCPNAKKGLIDLLREYSDVFAWSYQDMPGLDSDIMEHRLPLKPKCPPVKQKLRRTHPDMAVKIKEEVQKQIDAGFLVTAEYPQSVANIVPMPKKDGKVRMCVDYRDLNKGSRKMISLCHTLICW</sequence>
<dbReference type="PANTHER" id="PTHR32108">
    <property type="entry name" value="DNA-DIRECTED RNA POLYMERASE SUBUNIT ALPHA"/>
    <property type="match status" value="1"/>
</dbReference>
<reference evidence="3 4" key="1">
    <citation type="journal article" date="2022" name="Nat. Genet.">
        <title>Improved pea reference genome and pan-genome highlight genomic features and evolutionary characteristics.</title>
        <authorList>
            <person name="Yang T."/>
            <person name="Liu R."/>
            <person name="Luo Y."/>
            <person name="Hu S."/>
            <person name="Wang D."/>
            <person name="Wang C."/>
            <person name="Pandey M.K."/>
            <person name="Ge S."/>
            <person name="Xu Q."/>
            <person name="Li N."/>
            <person name="Li G."/>
            <person name="Huang Y."/>
            <person name="Saxena R.K."/>
            <person name="Ji Y."/>
            <person name="Li M."/>
            <person name="Yan X."/>
            <person name="He Y."/>
            <person name="Liu Y."/>
            <person name="Wang X."/>
            <person name="Xiang C."/>
            <person name="Varshney R.K."/>
            <person name="Ding H."/>
            <person name="Gao S."/>
            <person name="Zong X."/>
        </authorList>
    </citation>
    <scope>NUCLEOTIDE SEQUENCE [LARGE SCALE GENOMIC DNA]</scope>
    <source>
        <strain evidence="3 4">cv. Zhongwan 6</strain>
    </source>
</reference>